<name>A0AAW8DQZ6_9BURK</name>
<dbReference type="AlphaFoldDB" id="A0AAW8DQZ6"/>
<comment type="caution">
    <text evidence="1">The sequence shown here is derived from an EMBL/GenBank/DDBJ whole genome shotgun (WGS) entry which is preliminary data.</text>
</comment>
<dbReference type="EMBL" id="JAUSRR010000001">
    <property type="protein sequence ID" value="MDP9921744.1"/>
    <property type="molecule type" value="Genomic_DNA"/>
</dbReference>
<evidence type="ECO:0000313" key="1">
    <source>
        <dbReference type="EMBL" id="MDP9921744.1"/>
    </source>
</evidence>
<organism evidence="1 2">
    <name type="scientific">Variovorax boronicumulans</name>
    <dbReference type="NCBI Taxonomy" id="436515"/>
    <lineage>
        <taxon>Bacteria</taxon>
        <taxon>Pseudomonadati</taxon>
        <taxon>Pseudomonadota</taxon>
        <taxon>Betaproteobacteria</taxon>
        <taxon>Burkholderiales</taxon>
        <taxon>Comamonadaceae</taxon>
        <taxon>Variovorax</taxon>
    </lineage>
</organism>
<proteinExistence type="predicted"/>
<dbReference type="RefSeq" id="WP_307635768.1">
    <property type="nucleotide sequence ID" value="NZ_JAUSRR010000001.1"/>
</dbReference>
<protein>
    <submittedName>
        <fullName evidence="1">Uncharacterized protein</fullName>
    </submittedName>
</protein>
<gene>
    <name evidence="1" type="ORF">J2W25_000749</name>
</gene>
<dbReference type="Proteomes" id="UP001244295">
    <property type="component" value="Unassembled WGS sequence"/>
</dbReference>
<evidence type="ECO:0000313" key="2">
    <source>
        <dbReference type="Proteomes" id="UP001244295"/>
    </source>
</evidence>
<sequence>MKNYLCGLFGAYASSLGRIFLWELSMMNILWINKLWEFLRGKRMQAAGRTRRTALFGALVLAQKPSATARNDNFS</sequence>
<reference evidence="1" key="1">
    <citation type="submission" date="2023-07" db="EMBL/GenBank/DDBJ databases">
        <title>Sorghum-associated microbial communities from plants grown in Nebraska, USA.</title>
        <authorList>
            <person name="Schachtman D."/>
        </authorList>
    </citation>
    <scope>NUCLEOTIDE SEQUENCE</scope>
    <source>
        <strain evidence="1">DS2795</strain>
    </source>
</reference>
<accession>A0AAW8DQZ6</accession>